<reference evidence="1" key="1">
    <citation type="submission" date="2019-12" db="EMBL/GenBank/DDBJ databases">
        <title>Genome sequencing and annotation of Brassica cretica.</title>
        <authorList>
            <person name="Studholme D.J."/>
            <person name="Sarris P.F."/>
        </authorList>
    </citation>
    <scope>NUCLEOTIDE SEQUENCE</scope>
    <source>
        <strain evidence="1">PFS-102/07</strain>
        <tissue evidence="1">Leaf</tissue>
    </source>
</reference>
<comment type="caution">
    <text evidence="1">The sequence shown here is derived from an EMBL/GenBank/DDBJ whole genome shotgun (WGS) entry which is preliminary data.</text>
</comment>
<evidence type="ECO:0000313" key="1">
    <source>
        <dbReference type="EMBL" id="KAF2576348.1"/>
    </source>
</evidence>
<sequence length="178" mass="20232">MQESAIYRSSVNKCYSVDLRIQTPISRHKPDSALLQLRRARERDDRRRRRSFFFPSSFFVLLHVHSLSFRHIAGSGVEVLIGGGSAREELIAGDVSAASGASVRFVKRWFMEESAFEMGVDRFSVFRSTIPLRRWLEGCGFSLLLGFRVRAPFGVGEVRLLFSLVRWSLVVFNSEAGL</sequence>
<organism evidence="1">
    <name type="scientific">Brassica cretica</name>
    <name type="common">Mustard</name>
    <dbReference type="NCBI Taxonomy" id="69181"/>
    <lineage>
        <taxon>Eukaryota</taxon>
        <taxon>Viridiplantae</taxon>
        <taxon>Streptophyta</taxon>
        <taxon>Embryophyta</taxon>
        <taxon>Tracheophyta</taxon>
        <taxon>Spermatophyta</taxon>
        <taxon>Magnoliopsida</taxon>
        <taxon>eudicotyledons</taxon>
        <taxon>Gunneridae</taxon>
        <taxon>Pentapetalae</taxon>
        <taxon>rosids</taxon>
        <taxon>malvids</taxon>
        <taxon>Brassicales</taxon>
        <taxon>Brassicaceae</taxon>
        <taxon>Brassiceae</taxon>
        <taxon>Brassica</taxon>
    </lineage>
</organism>
<accession>A0A8S9J2Q4</accession>
<name>A0A8S9J2Q4_BRACR</name>
<dbReference type="EMBL" id="QGKY02001015">
    <property type="protein sequence ID" value="KAF2576348.1"/>
    <property type="molecule type" value="Genomic_DNA"/>
</dbReference>
<dbReference type="AlphaFoldDB" id="A0A8S9J2Q4"/>
<gene>
    <name evidence="1" type="ORF">F2Q70_00002323</name>
</gene>
<proteinExistence type="predicted"/>
<protein>
    <submittedName>
        <fullName evidence="1">Uncharacterized protein</fullName>
    </submittedName>
</protein>